<evidence type="ECO:0000313" key="1">
    <source>
        <dbReference type="EMBL" id="AET05120.1"/>
    </source>
</evidence>
<organism evidence="1 3">
    <name type="scientific">Medicago truncatula</name>
    <name type="common">Barrel medic</name>
    <name type="synonym">Medicago tribuloides</name>
    <dbReference type="NCBI Taxonomy" id="3880"/>
    <lineage>
        <taxon>Eukaryota</taxon>
        <taxon>Viridiplantae</taxon>
        <taxon>Streptophyta</taxon>
        <taxon>Embryophyta</taxon>
        <taxon>Tracheophyta</taxon>
        <taxon>Spermatophyta</taxon>
        <taxon>Magnoliopsida</taxon>
        <taxon>eudicotyledons</taxon>
        <taxon>Gunneridae</taxon>
        <taxon>Pentapetalae</taxon>
        <taxon>rosids</taxon>
        <taxon>fabids</taxon>
        <taxon>Fabales</taxon>
        <taxon>Fabaceae</taxon>
        <taxon>Papilionoideae</taxon>
        <taxon>50 kb inversion clade</taxon>
        <taxon>NPAAA clade</taxon>
        <taxon>Hologalegina</taxon>
        <taxon>IRL clade</taxon>
        <taxon>Trifolieae</taxon>
        <taxon>Medicago</taxon>
    </lineage>
</organism>
<dbReference type="Proteomes" id="UP000002051">
    <property type="component" value="Chromosome 8"/>
</dbReference>
<dbReference type="AlphaFoldDB" id="G7LJK7"/>
<name>G7LJK7_MEDTR</name>
<dbReference type="PaxDb" id="3880-AET05120"/>
<reference evidence="1 3" key="1">
    <citation type="journal article" date="2011" name="Nature">
        <title>The Medicago genome provides insight into the evolution of rhizobial symbioses.</title>
        <authorList>
            <person name="Young N.D."/>
            <person name="Debelle F."/>
            <person name="Oldroyd G.E."/>
            <person name="Geurts R."/>
            <person name="Cannon S.B."/>
            <person name="Udvardi M.K."/>
            <person name="Benedito V.A."/>
            <person name="Mayer K.F."/>
            <person name="Gouzy J."/>
            <person name="Schoof H."/>
            <person name="Van de Peer Y."/>
            <person name="Proost S."/>
            <person name="Cook D.R."/>
            <person name="Meyers B.C."/>
            <person name="Spannagl M."/>
            <person name="Cheung F."/>
            <person name="De Mita S."/>
            <person name="Krishnakumar V."/>
            <person name="Gundlach H."/>
            <person name="Zhou S."/>
            <person name="Mudge J."/>
            <person name="Bharti A.K."/>
            <person name="Murray J.D."/>
            <person name="Naoumkina M.A."/>
            <person name="Rosen B."/>
            <person name="Silverstein K.A."/>
            <person name="Tang H."/>
            <person name="Rombauts S."/>
            <person name="Zhao P.X."/>
            <person name="Zhou P."/>
            <person name="Barbe V."/>
            <person name="Bardou P."/>
            <person name="Bechner M."/>
            <person name="Bellec A."/>
            <person name="Berger A."/>
            <person name="Berges H."/>
            <person name="Bidwell S."/>
            <person name="Bisseling T."/>
            <person name="Choisne N."/>
            <person name="Couloux A."/>
            <person name="Denny R."/>
            <person name="Deshpande S."/>
            <person name="Dai X."/>
            <person name="Doyle J.J."/>
            <person name="Dudez A.M."/>
            <person name="Farmer A.D."/>
            <person name="Fouteau S."/>
            <person name="Franken C."/>
            <person name="Gibelin C."/>
            <person name="Gish J."/>
            <person name="Goldstein S."/>
            <person name="Gonzalez A.J."/>
            <person name="Green P.J."/>
            <person name="Hallab A."/>
            <person name="Hartog M."/>
            <person name="Hua A."/>
            <person name="Humphray S.J."/>
            <person name="Jeong D.H."/>
            <person name="Jing Y."/>
            <person name="Jocker A."/>
            <person name="Kenton S.M."/>
            <person name="Kim D.J."/>
            <person name="Klee K."/>
            <person name="Lai H."/>
            <person name="Lang C."/>
            <person name="Lin S."/>
            <person name="Macmil S.L."/>
            <person name="Magdelenat G."/>
            <person name="Matthews L."/>
            <person name="McCorrison J."/>
            <person name="Monaghan E.L."/>
            <person name="Mun J.H."/>
            <person name="Najar F.Z."/>
            <person name="Nicholson C."/>
            <person name="Noirot C."/>
            <person name="O'Bleness M."/>
            <person name="Paule C.R."/>
            <person name="Poulain J."/>
            <person name="Prion F."/>
            <person name="Qin B."/>
            <person name="Qu C."/>
            <person name="Retzel E.F."/>
            <person name="Riddle C."/>
            <person name="Sallet E."/>
            <person name="Samain S."/>
            <person name="Samson N."/>
            <person name="Sanders I."/>
            <person name="Saurat O."/>
            <person name="Scarpelli C."/>
            <person name="Schiex T."/>
            <person name="Segurens B."/>
            <person name="Severin A.J."/>
            <person name="Sherrier D.J."/>
            <person name="Shi R."/>
            <person name="Sims S."/>
            <person name="Singer S.R."/>
            <person name="Sinharoy S."/>
            <person name="Sterck L."/>
            <person name="Viollet A."/>
            <person name="Wang B.B."/>
            <person name="Wang K."/>
            <person name="Wang M."/>
            <person name="Wang X."/>
            <person name="Warfsmann J."/>
            <person name="Weissenbach J."/>
            <person name="White D.D."/>
            <person name="White J.D."/>
            <person name="Wiley G.B."/>
            <person name="Wincker P."/>
            <person name="Xing Y."/>
            <person name="Yang L."/>
            <person name="Yao Z."/>
            <person name="Ying F."/>
            <person name="Zhai J."/>
            <person name="Zhou L."/>
            <person name="Zuber A."/>
            <person name="Denarie J."/>
            <person name="Dixon R.A."/>
            <person name="May G.D."/>
            <person name="Schwartz D.C."/>
            <person name="Rogers J."/>
            <person name="Quetier F."/>
            <person name="Town C.D."/>
            <person name="Roe B.A."/>
        </authorList>
    </citation>
    <scope>NUCLEOTIDE SEQUENCE [LARGE SCALE GENOMIC DNA]</scope>
    <source>
        <strain evidence="1">A17</strain>
        <strain evidence="2 3">cv. Jemalong A17</strain>
    </source>
</reference>
<evidence type="ECO:0000313" key="2">
    <source>
        <dbReference type="EnsemblPlants" id="AET05120"/>
    </source>
</evidence>
<accession>G7LJK7</accession>
<dbReference type="EnsemblPlants" id="AET05120">
    <property type="protein sequence ID" value="AET05120"/>
    <property type="gene ID" value="MTR_8g101700"/>
</dbReference>
<reference evidence="1 3" key="2">
    <citation type="journal article" date="2014" name="BMC Genomics">
        <title>An improved genome release (version Mt4.0) for the model legume Medicago truncatula.</title>
        <authorList>
            <person name="Tang H."/>
            <person name="Krishnakumar V."/>
            <person name="Bidwell S."/>
            <person name="Rosen B."/>
            <person name="Chan A."/>
            <person name="Zhou S."/>
            <person name="Gentzbittel L."/>
            <person name="Childs K.L."/>
            <person name="Yandell M."/>
            <person name="Gundlach H."/>
            <person name="Mayer K.F."/>
            <person name="Schwartz D.C."/>
            <person name="Town C.D."/>
        </authorList>
    </citation>
    <scope>GENOME REANNOTATION</scope>
    <source>
        <strain evidence="2 3">cv. Jemalong A17</strain>
    </source>
</reference>
<gene>
    <name evidence="1" type="ordered locus">MTR_8g101700</name>
</gene>
<keyword evidence="3" id="KW-1185">Reference proteome</keyword>
<sequence length="126" mass="14839">MDNYIVVSRVTSREGLMILISDETTKISILHLMLFMRKYSVIFDSIIINIIHLHRSSFALLFTKEESLFSVLELSNPITELIYDVTWYESHDSVVASAVKMLKRWWRVKEDLKQSATHERSERVFT</sequence>
<proteinExistence type="predicted"/>
<evidence type="ECO:0000313" key="3">
    <source>
        <dbReference type="Proteomes" id="UP000002051"/>
    </source>
</evidence>
<dbReference type="EMBL" id="CM001224">
    <property type="protein sequence ID" value="AET05120.1"/>
    <property type="molecule type" value="Genomic_DNA"/>
</dbReference>
<dbReference type="HOGENOM" id="CLU_1984936_0_0_1"/>
<protein>
    <submittedName>
        <fullName evidence="1 2">Uncharacterized protein</fullName>
    </submittedName>
</protein>
<reference evidence="2" key="3">
    <citation type="submission" date="2015-04" db="UniProtKB">
        <authorList>
            <consortium name="EnsemblPlants"/>
        </authorList>
    </citation>
    <scope>IDENTIFICATION</scope>
    <source>
        <strain evidence="2">cv. Jemalong A17</strain>
    </source>
</reference>